<reference evidence="2 3" key="1">
    <citation type="submission" date="2018-06" db="EMBL/GenBank/DDBJ databases">
        <title>Actinomadura craniellae sp. nov. isolated from marine sponge Craniella sp.</title>
        <authorList>
            <person name="Li L."/>
            <person name="Xu Q.H."/>
            <person name="Lin H.W."/>
            <person name="Lu Y.H."/>
        </authorList>
    </citation>
    <scope>NUCLEOTIDE SEQUENCE [LARGE SCALE GENOMIC DNA]</scope>
    <source>
        <strain evidence="2 3">LHW63021</strain>
    </source>
</reference>
<organism evidence="2 3">
    <name type="scientific">Actinomadura craniellae</name>
    <dbReference type="NCBI Taxonomy" id="2231787"/>
    <lineage>
        <taxon>Bacteria</taxon>
        <taxon>Bacillati</taxon>
        <taxon>Actinomycetota</taxon>
        <taxon>Actinomycetes</taxon>
        <taxon>Streptosporangiales</taxon>
        <taxon>Thermomonosporaceae</taxon>
        <taxon>Actinomadura</taxon>
    </lineage>
</organism>
<evidence type="ECO:0000313" key="3">
    <source>
        <dbReference type="Proteomes" id="UP000251891"/>
    </source>
</evidence>
<dbReference type="SUPFAM" id="SSF51445">
    <property type="entry name" value="(Trans)glycosidases"/>
    <property type="match status" value="1"/>
</dbReference>
<protein>
    <submittedName>
        <fullName evidence="2">Malto-oligosyltrehalose synthase</fullName>
    </submittedName>
</protein>
<dbReference type="AlphaFoldDB" id="A0A365GZA2"/>
<dbReference type="RefSeq" id="WP_111870634.1">
    <property type="nucleotide sequence ID" value="NZ_QLYX01000014.1"/>
</dbReference>
<keyword evidence="3" id="KW-1185">Reference proteome</keyword>
<dbReference type="Proteomes" id="UP000251891">
    <property type="component" value="Unassembled WGS sequence"/>
</dbReference>
<dbReference type="Gene3D" id="3.20.20.80">
    <property type="entry name" value="Glycosidases"/>
    <property type="match status" value="1"/>
</dbReference>
<dbReference type="OrthoDB" id="9761577at2"/>
<dbReference type="Gene3D" id="3.30.1590.10">
    <property type="entry name" value="Maltooligosyl trehalose synthase, domain 2"/>
    <property type="match status" value="1"/>
</dbReference>
<dbReference type="InterPro" id="IPR012767">
    <property type="entry name" value="Trehalose_TreY"/>
</dbReference>
<dbReference type="NCBIfam" id="TIGR02401">
    <property type="entry name" value="trehalose_TreY"/>
    <property type="match status" value="1"/>
</dbReference>
<dbReference type="Pfam" id="PF00128">
    <property type="entry name" value="Alpha-amylase"/>
    <property type="match status" value="1"/>
</dbReference>
<comment type="caution">
    <text evidence="2">The sequence shown here is derived from an EMBL/GenBank/DDBJ whole genome shotgun (WGS) entry which is preliminary data.</text>
</comment>
<dbReference type="InterPro" id="IPR006047">
    <property type="entry name" value="GH13_cat_dom"/>
</dbReference>
<dbReference type="GO" id="GO:0030980">
    <property type="term" value="P:alpha-glucan catabolic process"/>
    <property type="evidence" value="ECO:0007669"/>
    <property type="project" value="TreeGrafter"/>
</dbReference>
<name>A0A365GZA2_9ACTN</name>
<accession>A0A365GZA2</accession>
<dbReference type="CDD" id="cd11336">
    <property type="entry name" value="AmyAc_MTSase"/>
    <property type="match status" value="1"/>
</dbReference>
<proteinExistence type="predicted"/>
<feature type="domain" description="Glycosyl hydrolase family 13 catalytic" evidence="1">
    <location>
        <begin position="12"/>
        <end position="653"/>
    </location>
</feature>
<sequence>MSEPPTGTYRLQLRPEFGFAEAAALAGYLAGLGVSHVYLSPILQAAPGSAHGYDVVDHSRISAELGGEDGFRAMAARFHEHGLKIVVDVVPNHMAVPAPEPLNRQLWSVLRAGRESPDARWFDVDWEHGGGRILLPVLGDPDDRPVPDGDVLRYHDHVFPLPAEHHRPVYWREGPNYRRFFEISTLIGLRPEDPEVFAATHAVPLRLIEEGLVHGLRVDHPDGLADPRGYLRVLAGRAGVWTVVEKILTGDERLPADWPCAGTTGYDALGEIGGLFLDPAGERPLTELYTDFTGGPADFAEVEHAARREAARHGLRPETARLHRALCRLLPSHDERALETVLDELLYAVPVYRAYVVPGEEPPAESLKILSASAEQAADRLPAELRPVLDTVLGIVTGRLGDGPLAREFVVRFQQTTAPLMAKGVEDTAFYRWSRLASLNEVGGDPTRFAVSRSDFHAYCARQARDRPAAMTTLSTHDTKRQEDVRAALAVLAELPAEWSAAVTAWSRRARELTPARPEPDLEYLLWQTLAGAWPLPADRLAEYARKAMREAKTRTSWTDPDPEYERAVLEFAAVAASDPEITAGLAAFAELVAPHARVNALGQKLVQLAMPGVPDVYQGCELTGRALVDPDNRRPVDYEHRRQLLARLDAGEPPRTLDEEKLLVTVRTMRLRRRRPDWFRADHEPVPARGASSHVVAFRRGGAIAVATRLPVGLARIGGWGDTVLDLAGPAWRDLLTGRLHLRPRPADILDRLPVALLVEERG</sequence>
<dbReference type="GO" id="GO:0005992">
    <property type="term" value="P:trehalose biosynthetic process"/>
    <property type="evidence" value="ECO:0007669"/>
    <property type="project" value="TreeGrafter"/>
</dbReference>
<gene>
    <name evidence="2" type="primary">treY</name>
    <name evidence="2" type="ORF">DPM19_25840</name>
</gene>
<evidence type="ECO:0000259" key="1">
    <source>
        <dbReference type="SMART" id="SM00642"/>
    </source>
</evidence>
<dbReference type="InterPro" id="IPR017853">
    <property type="entry name" value="GH"/>
</dbReference>
<dbReference type="InterPro" id="IPR013797">
    <property type="entry name" value="Maltooligo_trehalose_synth_4"/>
</dbReference>
<dbReference type="EMBL" id="QLYX01000014">
    <property type="protein sequence ID" value="RAY12151.1"/>
    <property type="molecule type" value="Genomic_DNA"/>
</dbReference>
<dbReference type="Gene3D" id="1.10.150.200">
    <property type="entry name" value="Maltooligosyl trehalose synthase, domain 3"/>
    <property type="match status" value="1"/>
</dbReference>
<dbReference type="PANTHER" id="PTHR10357">
    <property type="entry name" value="ALPHA-AMYLASE FAMILY MEMBER"/>
    <property type="match status" value="1"/>
</dbReference>
<dbReference type="Gene3D" id="1.10.10.470">
    <property type="entry name" value="Maltooligosyl trehalose synthase, domain 4"/>
    <property type="match status" value="1"/>
</dbReference>
<dbReference type="GO" id="GO:0047470">
    <property type="term" value="F:(1,4)-alpha-D-glucan 1-alpha-D-glucosylmutase activity"/>
    <property type="evidence" value="ECO:0007669"/>
    <property type="project" value="TreeGrafter"/>
</dbReference>
<dbReference type="PANTHER" id="PTHR10357:SF216">
    <property type="entry name" value="MALTOOLIGOSYL TREHALOSE SYNTHASE-RELATED"/>
    <property type="match status" value="1"/>
</dbReference>
<dbReference type="SMART" id="SM00642">
    <property type="entry name" value="Aamy"/>
    <property type="match status" value="1"/>
</dbReference>
<evidence type="ECO:0000313" key="2">
    <source>
        <dbReference type="EMBL" id="RAY12151.1"/>
    </source>
</evidence>